<accession>A0A0F9GJX7</accession>
<dbReference type="EMBL" id="LAZR01026123">
    <property type="protein sequence ID" value="KKL69730.1"/>
    <property type="molecule type" value="Genomic_DNA"/>
</dbReference>
<comment type="caution">
    <text evidence="1">The sequence shown here is derived from an EMBL/GenBank/DDBJ whole genome shotgun (WGS) entry which is preliminary data.</text>
</comment>
<protein>
    <submittedName>
        <fullName evidence="1">Uncharacterized protein</fullName>
    </submittedName>
</protein>
<organism evidence="1">
    <name type="scientific">marine sediment metagenome</name>
    <dbReference type="NCBI Taxonomy" id="412755"/>
    <lineage>
        <taxon>unclassified sequences</taxon>
        <taxon>metagenomes</taxon>
        <taxon>ecological metagenomes</taxon>
    </lineage>
</organism>
<dbReference type="AlphaFoldDB" id="A0A0F9GJX7"/>
<proteinExistence type="predicted"/>
<evidence type="ECO:0000313" key="1">
    <source>
        <dbReference type="EMBL" id="KKL69730.1"/>
    </source>
</evidence>
<gene>
    <name evidence="1" type="ORF">LCGC14_2111990</name>
</gene>
<reference evidence="1" key="1">
    <citation type="journal article" date="2015" name="Nature">
        <title>Complex archaea that bridge the gap between prokaryotes and eukaryotes.</title>
        <authorList>
            <person name="Spang A."/>
            <person name="Saw J.H."/>
            <person name="Jorgensen S.L."/>
            <person name="Zaremba-Niedzwiedzka K."/>
            <person name="Martijn J."/>
            <person name="Lind A.E."/>
            <person name="van Eijk R."/>
            <person name="Schleper C."/>
            <person name="Guy L."/>
            <person name="Ettema T.J."/>
        </authorList>
    </citation>
    <scope>NUCLEOTIDE SEQUENCE</scope>
</reference>
<sequence>MKLHWKIAPVGSSLLTHILTVNQWNCISRNERRLSVVKAWSADGKAVLLGYVGQTKDTWEFAKIFTNFSILTTPNNSPRKIEDR</sequence>
<name>A0A0F9GJX7_9ZZZZ</name>